<dbReference type="InterPro" id="IPR006225">
    <property type="entry name" value="PsdUridine_synth_RluC/D"/>
</dbReference>
<dbReference type="eggNOG" id="COG0564">
    <property type="taxonomic scope" value="Bacteria"/>
</dbReference>
<dbReference type="EMBL" id="JRNT01000008">
    <property type="protein sequence ID" value="KGF47595.1"/>
    <property type="molecule type" value="Genomic_DNA"/>
</dbReference>
<gene>
    <name evidence="8" type="ORF">HMPREF0872_04185</name>
</gene>
<dbReference type="PROSITE" id="PS50889">
    <property type="entry name" value="S4"/>
    <property type="match status" value="1"/>
</dbReference>
<dbReference type="PANTHER" id="PTHR21600">
    <property type="entry name" value="MITOCHONDRIAL RNA PSEUDOURIDINE SYNTHASE"/>
    <property type="match status" value="1"/>
</dbReference>
<evidence type="ECO:0000259" key="7">
    <source>
        <dbReference type="Pfam" id="PF00849"/>
    </source>
</evidence>
<dbReference type="Pfam" id="PF00849">
    <property type="entry name" value="PseudoU_synth_2"/>
    <property type="match status" value="1"/>
</dbReference>
<dbReference type="Gene3D" id="3.10.290.10">
    <property type="entry name" value="RNA-binding S4 domain"/>
    <property type="match status" value="1"/>
</dbReference>
<evidence type="ECO:0000313" key="8">
    <source>
        <dbReference type="EMBL" id="KGF47595.1"/>
    </source>
</evidence>
<dbReference type="InterPro" id="IPR036986">
    <property type="entry name" value="S4_RNA-bd_sf"/>
</dbReference>
<dbReference type="EC" id="5.4.99.-" evidence="6"/>
<evidence type="ECO:0000256" key="3">
    <source>
        <dbReference type="ARBA" id="ARBA00023235"/>
    </source>
</evidence>
<dbReference type="Proteomes" id="UP000029628">
    <property type="component" value="Unassembled WGS sequence"/>
</dbReference>
<dbReference type="GO" id="GO:0003723">
    <property type="term" value="F:RNA binding"/>
    <property type="evidence" value="ECO:0007669"/>
    <property type="project" value="UniProtKB-KW"/>
</dbReference>
<proteinExistence type="inferred from homology"/>
<dbReference type="SUPFAM" id="SSF55120">
    <property type="entry name" value="Pseudouridine synthase"/>
    <property type="match status" value="1"/>
</dbReference>
<reference evidence="8 9" key="1">
    <citation type="submission" date="2014-07" db="EMBL/GenBank/DDBJ databases">
        <authorList>
            <person name="McCorrison J."/>
            <person name="Sanka R."/>
            <person name="Torralba M."/>
            <person name="Gillis M."/>
            <person name="Haft D.H."/>
            <person name="Methe B."/>
            <person name="Sutton G."/>
            <person name="Nelson K.E."/>
        </authorList>
    </citation>
    <scope>NUCLEOTIDE SEQUENCE [LARGE SCALE GENOMIC DNA]</scope>
    <source>
        <strain evidence="8 9">DNF00314</strain>
    </source>
</reference>
<dbReference type="PANTHER" id="PTHR21600:SF71">
    <property type="entry name" value="PSEUDOURIDINE SYNTHASE"/>
    <property type="match status" value="1"/>
</dbReference>
<keyword evidence="5" id="KW-0694">RNA-binding</keyword>
<dbReference type="Gene3D" id="3.30.2350.10">
    <property type="entry name" value="Pseudouridine synthase"/>
    <property type="match status" value="1"/>
</dbReference>
<comment type="function">
    <text evidence="6">Responsible for synthesis of pseudouridine from uracil.</text>
</comment>
<dbReference type="InterPro" id="IPR006145">
    <property type="entry name" value="PsdUridine_synth_RsuA/RluA"/>
</dbReference>
<evidence type="ECO:0000256" key="4">
    <source>
        <dbReference type="PIRSR" id="PIRSR606225-1"/>
    </source>
</evidence>
<dbReference type="InterPro" id="IPR050188">
    <property type="entry name" value="RluA_PseudoU_synthase"/>
</dbReference>
<name>A0A096AL93_9FIRM</name>
<dbReference type="NCBIfam" id="TIGR00005">
    <property type="entry name" value="rluA_subfam"/>
    <property type="match status" value="1"/>
</dbReference>
<dbReference type="InterPro" id="IPR006224">
    <property type="entry name" value="PsdUridine_synth_RluA-like_CS"/>
</dbReference>
<dbReference type="CDD" id="cd00165">
    <property type="entry name" value="S4"/>
    <property type="match status" value="1"/>
</dbReference>
<feature type="domain" description="Pseudouridine synthase RsuA/RluA-like" evidence="7">
    <location>
        <begin position="87"/>
        <end position="236"/>
    </location>
</feature>
<protein>
    <recommendedName>
        <fullName evidence="6">Pseudouridine synthase</fullName>
        <ecNumber evidence="6">5.4.99.-</ecNumber>
    </recommendedName>
</protein>
<evidence type="ECO:0000256" key="6">
    <source>
        <dbReference type="RuleBase" id="RU362028"/>
    </source>
</evidence>
<evidence type="ECO:0000256" key="2">
    <source>
        <dbReference type="ARBA" id="ARBA00010876"/>
    </source>
</evidence>
<evidence type="ECO:0000256" key="1">
    <source>
        <dbReference type="ARBA" id="ARBA00000073"/>
    </source>
</evidence>
<dbReference type="GO" id="GO:0009982">
    <property type="term" value="F:pseudouridine synthase activity"/>
    <property type="evidence" value="ECO:0007669"/>
    <property type="project" value="InterPro"/>
</dbReference>
<evidence type="ECO:0000256" key="5">
    <source>
        <dbReference type="PROSITE-ProRule" id="PRU00182"/>
    </source>
</evidence>
<accession>A0A096AL93</accession>
<keyword evidence="9" id="KW-1185">Reference proteome</keyword>
<dbReference type="AlphaFoldDB" id="A0A096AL93"/>
<feature type="active site" evidence="4">
    <location>
        <position position="133"/>
    </location>
</feature>
<comment type="catalytic activity">
    <reaction evidence="1 6">
        <text>a uridine in RNA = a pseudouridine in RNA</text>
        <dbReference type="Rhea" id="RHEA:48348"/>
        <dbReference type="Rhea" id="RHEA-COMP:12068"/>
        <dbReference type="Rhea" id="RHEA-COMP:12069"/>
        <dbReference type="ChEBI" id="CHEBI:65314"/>
        <dbReference type="ChEBI" id="CHEBI:65315"/>
    </reaction>
</comment>
<dbReference type="PROSITE" id="PS01129">
    <property type="entry name" value="PSI_RLU"/>
    <property type="match status" value="1"/>
</dbReference>
<dbReference type="GO" id="GO:0000455">
    <property type="term" value="P:enzyme-directed rRNA pseudouridine synthesis"/>
    <property type="evidence" value="ECO:0007669"/>
    <property type="project" value="TreeGrafter"/>
</dbReference>
<evidence type="ECO:0000313" key="9">
    <source>
        <dbReference type="Proteomes" id="UP000029628"/>
    </source>
</evidence>
<keyword evidence="3 6" id="KW-0413">Isomerase</keyword>
<organism evidence="8 9">
    <name type="scientific">Veillonella montpellierensis DNF00314</name>
    <dbReference type="NCBI Taxonomy" id="1401067"/>
    <lineage>
        <taxon>Bacteria</taxon>
        <taxon>Bacillati</taxon>
        <taxon>Bacillota</taxon>
        <taxon>Negativicutes</taxon>
        <taxon>Veillonellales</taxon>
        <taxon>Veillonellaceae</taxon>
        <taxon>Veillonella</taxon>
    </lineage>
</organism>
<dbReference type="InterPro" id="IPR020103">
    <property type="entry name" value="PsdUridine_synth_cat_dom_sf"/>
</dbReference>
<dbReference type="GO" id="GO:0140098">
    <property type="term" value="F:catalytic activity, acting on RNA"/>
    <property type="evidence" value="ECO:0007669"/>
    <property type="project" value="UniProtKB-ARBA"/>
</dbReference>
<dbReference type="CDD" id="cd02869">
    <property type="entry name" value="PseudoU_synth_RluA_like"/>
    <property type="match status" value="1"/>
</dbReference>
<sequence>MGWKTYTNREREPMTVAQYMRNYFHISARDGQTLFRKKRVKVNGRVAHSKRMVKEGDRITWQPLQDTSYGVTVEEGPVDVLYEDNYTLVVNKPPYMVVHPTGQTMTHTLSNYIAGYYHAKGELHTIRPVHRLDRDTSGCIVFAKTKEAQRYYTEQLEQGGIHRVYRVLVRGSMSGSDTICAPIGVDPLHPNRRIVVAGGQEAITHYTVLLHDDEKSELEITLSTGRTHQIRVHLAHIGHPVLGDGMYGKRDSSYTRQSLHAAVLHFQPFLKDAPIVVVAPVPADFGKEKRV</sequence>
<dbReference type="RefSeq" id="WP_038152162.1">
    <property type="nucleotide sequence ID" value="NZ_JRNT01000008.1"/>
</dbReference>
<comment type="similarity">
    <text evidence="2 6">Belongs to the pseudouridine synthase RluA family.</text>
</comment>
<comment type="caution">
    <text evidence="8">The sequence shown here is derived from an EMBL/GenBank/DDBJ whole genome shotgun (WGS) entry which is preliminary data.</text>
</comment>